<dbReference type="AlphaFoldDB" id="A0YE52"/>
<accession>A0YE52</accession>
<organism evidence="1 2">
    <name type="scientific">marine gamma proteobacterium HTCC2143</name>
    <dbReference type="NCBI Taxonomy" id="247633"/>
    <lineage>
        <taxon>Bacteria</taxon>
        <taxon>Pseudomonadati</taxon>
        <taxon>Pseudomonadota</taxon>
        <taxon>Gammaproteobacteria</taxon>
        <taxon>Cellvibrionales</taxon>
        <taxon>Spongiibacteraceae</taxon>
        <taxon>BD1-7 clade</taxon>
    </lineage>
</organism>
<dbReference type="eggNOG" id="ENOG5032W8D">
    <property type="taxonomic scope" value="Bacteria"/>
</dbReference>
<keyword evidence="2" id="KW-1185">Reference proteome</keyword>
<sequence length="251" mass="28286">MASVNTTQTHLIPSAFTQKLLLSAVILTCQSQLFADIFPVPYQAVYSTSFSGISAKMNQSLEQTTPGQWHLQNDVSIAFVGFSEEAIFSTEGHVMTPQRYQYKNAMSNKRSSDLSFNNEQRTVIDSLHSIEPLPLREGALDKLSFQAQLRADLISADGDFIEKIYTLVDRTKYKIYTVKKLSDVVLETPLGTFDAVKLEQRRSGKDRYTLIWTAKELDHMILRIQRIDKDGDGPEVNLQSLTINGTKISDK</sequence>
<dbReference type="Pfam" id="PF11306">
    <property type="entry name" value="DUF3108"/>
    <property type="match status" value="1"/>
</dbReference>
<dbReference type="EMBL" id="AAVT01000006">
    <property type="protein sequence ID" value="EAW30688.1"/>
    <property type="molecule type" value="Genomic_DNA"/>
</dbReference>
<evidence type="ECO:0008006" key="3">
    <source>
        <dbReference type="Google" id="ProtNLM"/>
    </source>
</evidence>
<dbReference type="Proteomes" id="UP000004931">
    <property type="component" value="Unassembled WGS sequence"/>
</dbReference>
<name>A0YE52_9GAMM</name>
<proteinExistence type="predicted"/>
<evidence type="ECO:0000313" key="2">
    <source>
        <dbReference type="Proteomes" id="UP000004931"/>
    </source>
</evidence>
<reference evidence="1 2" key="1">
    <citation type="journal article" date="2010" name="J. Bacteriol.">
        <title>Genome sequence of the oligotrophic marine Gammaproteobacterium HTCC2143, isolated from the Oregon Coast.</title>
        <authorList>
            <person name="Oh H.M."/>
            <person name="Kang I."/>
            <person name="Ferriera S."/>
            <person name="Giovannoni S.J."/>
            <person name="Cho J.C."/>
        </authorList>
    </citation>
    <scope>NUCLEOTIDE SEQUENCE [LARGE SCALE GENOMIC DNA]</scope>
    <source>
        <strain evidence="1 2">HTCC2143</strain>
    </source>
</reference>
<gene>
    <name evidence="1" type="ORF">GP2143_02154</name>
</gene>
<dbReference type="InterPro" id="IPR021457">
    <property type="entry name" value="DUF3108"/>
</dbReference>
<protein>
    <recommendedName>
        <fullName evidence="3">DUF3108 domain-containing protein</fullName>
    </recommendedName>
</protein>
<comment type="caution">
    <text evidence="1">The sequence shown here is derived from an EMBL/GenBank/DDBJ whole genome shotgun (WGS) entry which is preliminary data.</text>
</comment>
<dbReference type="STRING" id="247633.GP2143_02154"/>
<evidence type="ECO:0000313" key="1">
    <source>
        <dbReference type="EMBL" id="EAW30688.1"/>
    </source>
</evidence>